<dbReference type="PANTHER" id="PTHR33116:SF80">
    <property type="entry name" value="REVERSE TRANSCRIPTASE ZINC-BINDING DOMAIN-CONTAINING PROTEIN"/>
    <property type="match status" value="1"/>
</dbReference>
<dbReference type="AlphaFoldDB" id="A0ABD2Y308"/>
<name>A0ABD2Y308_9GENT</name>
<proteinExistence type="predicted"/>
<accession>A0ABD2Y308</accession>
<gene>
    <name evidence="1" type="ORF">ACH5RR_039315</name>
</gene>
<protein>
    <submittedName>
        <fullName evidence="1">Uncharacterized protein</fullName>
    </submittedName>
</protein>
<evidence type="ECO:0000313" key="2">
    <source>
        <dbReference type="Proteomes" id="UP001630127"/>
    </source>
</evidence>
<keyword evidence="2" id="KW-1185">Reference proteome</keyword>
<comment type="caution">
    <text evidence="1">The sequence shown here is derived from an EMBL/GenBank/DDBJ whole genome shotgun (WGS) entry which is preliminary data.</text>
</comment>
<reference evidence="1 2" key="1">
    <citation type="submission" date="2024-11" db="EMBL/GenBank/DDBJ databases">
        <title>A near-complete genome assembly of Cinchona calisaya.</title>
        <authorList>
            <person name="Lian D.C."/>
            <person name="Zhao X.W."/>
            <person name="Wei L."/>
        </authorList>
    </citation>
    <scope>NUCLEOTIDE SEQUENCE [LARGE SCALE GENOMIC DNA]</scope>
    <source>
        <tissue evidence="1">Nenye</tissue>
    </source>
</reference>
<dbReference type="PANTHER" id="PTHR33116">
    <property type="entry name" value="REVERSE TRANSCRIPTASE ZINC-BINDING DOMAIN-CONTAINING PROTEIN-RELATED-RELATED"/>
    <property type="match status" value="1"/>
</dbReference>
<dbReference type="EMBL" id="JBJUIK010000016">
    <property type="protein sequence ID" value="KAL3500222.1"/>
    <property type="molecule type" value="Genomic_DNA"/>
</dbReference>
<organism evidence="1 2">
    <name type="scientific">Cinchona calisaya</name>
    <dbReference type="NCBI Taxonomy" id="153742"/>
    <lineage>
        <taxon>Eukaryota</taxon>
        <taxon>Viridiplantae</taxon>
        <taxon>Streptophyta</taxon>
        <taxon>Embryophyta</taxon>
        <taxon>Tracheophyta</taxon>
        <taxon>Spermatophyta</taxon>
        <taxon>Magnoliopsida</taxon>
        <taxon>eudicotyledons</taxon>
        <taxon>Gunneridae</taxon>
        <taxon>Pentapetalae</taxon>
        <taxon>asterids</taxon>
        <taxon>lamiids</taxon>
        <taxon>Gentianales</taxon>
        <taxon>Rubiaceae</taxon>
        <taxon>Cinchonoideae</taxon>
        <taxon>Cinchoneae</taxon>
        <taxon>Cinchona</taxon>
    </lineage>
</organism>
<dbReference type="Proteomes" id="UP001630127">
    <property type="component" value="Unassembled WGS sequence"/>
</dbReference>
<sequence>MAGSRVRAISICAVFPHNSLPFVYLGCPIFQGLKNKEYFQPMVEKIRKRIIGWRSKVLSTCRKLILIKHVFSSVPIYLLSVVSLPKKILKKIKQCFVDFFF</sequence>
<evidence type="ECO:0000313" key="1">
    <source>
        <dbReference type="EMBL" id="KAL3500222.1"/>
    </source>
</evidence>